<proteinExistence type="predicted"/>
<protein>
    <submittedName>
        <fullName evidence="1">Uncharacterized protein</fullName>
    </submittedName>
</protein>
<dbReference type="Proteomes" id="UP000004994">
    <property type="component" value="Chromosome 12"/>
</dbReference>
<evidence type="ECO:0000313" key="2">
    <source>
        <dbReference type="Proteomes" id="UP000004994"/>
    </source>
</evidence>
<name>A0A3Q7J8X5_SOLLC</name>
<sequence>MCPFSPSVVYTTILQYGWQHHFVYSTTTIVDGVQFCC</sequence>
<dbReference type="PaxDb" id="4081-Solyc12g042800.1.1"/>
<dbReference type="Gramene" id="Solyc12g042800.2.1">
    <property type="protein sequence ID" value="Solyc12g042800.2.1"/>
    <property type="gene ID" value="Solyc12g042800.2"/>
</dbReference>
<accession>A0A3Q7J8X5</accession>
<dbReference type="InParanoid" id="A0A3Q7J8X5"/>
<reference evidence="1" key="1">
    <citation type="journal article" date="2012" name="Nature">
        <title>The tomato genome sequence provides insights into fleshy fruit evolution.</title>
        <authorList>
            <consortium name="Tomato Genome Consortium"/>
        </authorList>
    </citation>
    <scope>NUCLEOTIDE SEQUENCE [LARGE SCALE GENOMIC DNA]</scope>
    <source>
        <strain evidence="1">cv. Heinz 1706</strain>
    </source>
</reference>
<organism evidence="1">
    <name type="scientific">Solanum lycopersicum</name>
    <name type="common">Tomato</name>
    <name type="synonym">Lycopersicon esculentum</name>
    <dbReference type="NCBI Taxonomy" id="4081"/>
    <lineage>
        <taxon>Eukaryota</taxon>
        <taxon>Viridiplantae</taxon>
        <taxon>Streptophyta</taxon>
        <taxon>Embryophyta</taxon>
        <taxon>Tracheophyta</taxon>
        <taxon>Spermatophyta</taxon>
        <taxon>Magnoliopsida</taxon>
        <taxon>eudicotyledons</taxon>
        <taxon>Gunneridae</taxon>
        <taxon>Pentapetalae</taxon>
        <taxon>asterids</taxon>
        <taxon>lamiids</taxon>
        <taxon>Solanales</taxon>
        <taxon>Solanaceae</taxon>
        <taxon>Solanoideae</taxon>
        <taxon>Solaneae</taxon>
        <taxon>Solanum</taxon>
        <taxon>Solanum subgen. Lycopersicon</taxon>
    </lineage>
</organism>
<dbReference type="EnsemblPlants" id="Solyc12g042800.2.1">
    <property type="protein sequence ID" value="Solyc12g042800.2.1"/>
    <property type="gene ID" value="Solyc12g042800.2"/>
</dbReference>
<dbReference type="AlphaFoldDB" id="A0A3Q7J8X5"/>
<evidence type="ECO:0000313" key="1">
    <source>
        <dbReference type="EnsemblPlants" id="Solyc12g042800.2.1"/>
    </source>
</evidence>
<reference evidence="1" key="2">
    <citation type="submission" date="2019-01" db="UniProtKB">
        <authorList>
            <consortium name="EnsemblPlants"/>
        </authorList>
    </citation>
    <scope>IDENTIFICATION</scope>
    <source>
        <strain evidence="1">cv. Heinz 1706</strain>
    </source>
</reference>
<keyword evidence="2" id="KW-1185">Reference proteome</keyword>